<dbReference type="RefSeq" id="WP_099311590.1">
    <property type="nucleotide sequence ID" value="NZ_CP032101.1"/>
</dbReference>
<dbReference type="EMBL" id="NXAO01000047">
    <property type="protein sequence ID" value="PHO14768.1"/>
    <property type="molecule type" value="Genomic_DNA"/>
</dbReference>
<evidence type="ECO:0000259" key="1">
    <source>
        <dbReference type="Pfam" id="PF09500"/>
    </source>
</evidence>
<reference evidence="4" key="1">
    <citation type="submission" date="2017-09" db="EMBL/GenBank/DDBJ databases">
        <title>Arcobacter canalis sp. nov., a new species isolated from a water canal contaminated with urban sewage.</title>
        <authorList>
            <person name="Perez-Cataluna A."/>
            <person name="Salas-Masso N."/>
            <person name="Figueras M.J."/>
        </authorList>
    </citation>
    <scope>NUCLEOTIDE SEQUENCE [LARGE SCALE GENOMIC DNA]</scope>
    <source>
        <strain evidence="4">CECT 7727</strain>
    </source>
</reference>
<dbReference type="Proteomes" id="UP000264693">
    <property type="component" value="Chromosome"/>
</dbReference>
<protein>
    <submittedName>
        <fullName evidence="2 3">Thioesterase</fullName>
    </submittedName>
</protein>
<dbReference type="NCBIfam" id="TIGR02447">
    <property type="entry name" value="yiiD_Cterm"/>
    <property type="match status" value="1"/>
</dbReference>
<evidence type="ECO:0000313" key="5">
    <source>
        <dbReference type="Proteomes" id="UP000264693"/>
    </source>
</evidence>
<evidence type="ECO:0000313" key="3">
    <source>
        <dbReference type="EMBL" id="PHO14768.1"/>
    </source>
</evidence>
<proteinExistence type="predicted"/>
<accession>A0A347TJR0</accession>
<evidence type="ECO:0000313" key="4">
    <source>
        <dbReference type="Proteomes" id="UP000224740"/>
    </source>
</evidence>
<dbReference type="SUPFAM" id="SSF54637">
    <property type="entry name" value="Thioesterase/thiol ester dehydrase-isomerase"/>
    <property type="match status" value="1"/>
</dbReference>
<dbReference type="EMBL" id="CP032101">
    <property type="protein sequence ID" value="AXX86838.1"/>
    <property type="molecule type" value="Genomic_DNA"/>
</dbReference>
<evidence type="ECO:0000313" key="2">
    <source>
        <dbReference type="EMBL" id="AXX86838.1"/>
    </source>
</evidence>
<dbReference type="Gene3D" id="3.10.129.10">
    <property type="entry name" value="Hotdog Thioesterase"/>
    <property type="match status" value="1"/>
</dbReference>
<dbReference type="AlphaFoldDB" id="A0A347TJR0"/>
<feature type="domain" description="Thioesterase putative" evidence="1">
    <location>
        <begin position="4"/>
        <end position="147"/>
    </location>
</feature>
<sequence length="148" mass="16694">MDLEALKYKLHSQIPLTKFMQIDIEKVENNYLITTAPIEPNINDKQTGFAGSLSTLVTISAWSACYLSVVDLGFNKDCMIAVIKSDTAYRTPVTKELYCKTLLPSKEQLQTLKRKLKDKKSASIRIKSQLLQDGKVCVDFEGVYVIKL</sequence>
<dbReference type="Pfam" id="PF09500">
    <property type="entry name" value="YiiD_C"/>
    <property type="match status" value="1"/>
</dbReference>
<dbReference type="InterPro" id="IPR012660">
    <property type="entry name" value="YiiD_C"/>
</dbReference>
<name>A0A347TJR0_9BACT</name>
<gene>
    <name evidence="2" type="ORF">AMRN_1090</name>
    <name evidence="3" type="ORF">CPH92_10055</name>
</gene>
<dbReference type="Proteomes" id="UP000224740">
    <property type="component" value="Unassembled WGS sequence"/>
</dbReference>
<dbReference type="KEGG" id="amar:AMRN_1090"/>
<reference evidence="3" key="2">
    <citation type="submission" date="2017-09" db="EMBL/GenBank/DDBJ databases">
        <authorList>
            <person name="Perez-Cataluna A."/>
            <person name="Figueras M.J."/>
            <person name="Salas-Masso N."/>
        </authorList>
    </citation>
    <scope>NUCLEOTIDE SEQUENCE</scope>
    <source>
        <strain evidence="3">CECT 7727</strain>
    </source>
</reference>
<dbReference type="InterPro" id="IPR029069">
    <property type="entry name" value="HotDog_dom_sf"/>
</dbReference>
<keyword evidence="4" id="KW-1185">Reference proteome</keyword>
<reference evidence="2 5" key="3">
    <citation type="submission" date="2018-08" db="EMBL/GenBank/DDBJ databases">
        <title>Complete genome of the Arcobacter marinus type strain JCM 15502.</title>
        <authorList>
            <person name="Miller W.G."/>
            <person name="Yee E."/>
            <person name="Huynh S."/>
            <person name="Parker C.T."/>
        </authorList>
    </citation>
    <scope>NUCLEOTIDE SEQUENCE [LARGE SCALE GENOMIC DNA]</scope>
    <source>
        <strain evidence="2 5">JCM 15502</strain>
    </source>
</reference>
<organism evidence="2 5">
    <name type="scientific">Malaciobacter marinus</name>
    <dbReference type="NCBI Taxonomy" id="505249"/>
    <lineage>
        <taxon>Bacteria</taxon>
        <taxon>Pseudomonadati</taxon>
        <taxon>Campylobacterota</taxon>
        <taxon>Epsilonproteobacteria</taxon>
        <taxon>Campylobacterales</taxon>
        <taxon>Arcobacteraceae</taxon>
        <taxon>Malaciobacter</taxon>
    </lineage>
</organism>